<dbReference type="SMART" id="SM00450">
    <property type="entry name" value="RHOD"/>
    <property type="match status" value="1"/>
</dbReference>
<feature type="domain" description="Rhodanese" evidence="1">
    <location>
        <begin position="18"/>
        <end position="103"/>
    </location>
</feature>
<keyword evidence="5" id="KW-1185">Reference proteome</keyword>
<reference evidence="3 4" key="1">
    <citation type="submission" date="2018-01" db="EMBL/GenBank/DDBJ databases">
        <title>The whole genome sequencing and assembly of Paenibacillus chitinolyticus KCCM 41400 strain.</title>
        <authorList>
            <person name="Kim J.-Y."/>
            <person name="Park M.-K."/>
            <person name="Lee Y.-J."/>
            <person name="Yi H."/>
            <person name="Bahn Y.-S."/>
            <person name="Kim J.F."/>
            <person name="Lee D.-W."/>
        </authorList>
    </citation>
    <scope>NUCLEOTIDE SEQUENCE [LARGE SCALE GENOMIC DNA]</scope>
    <source>
        <strain evidence="3 4">KCCM 41400</strain>
    </source>
</reference>
<evidence type="ECO:0000313" key="4">
    <source>
        <dbReference type="Proteomes" id="UP000288943"/>
    </source>
</evidence>
<evidence type="ECO:0000259" key="1">
    <source>
        <dbReference type="PROSITE" id="PS50206"/>
    </source>
</evidence>
<evidence type="ECO:0000313" key="5">
    <source>
        <dbReference type="Proteomes" id="UP001527202"/>
    </source>
</evidence>
<dbReference type="InterPro" id="IPR001763">
    <property type="entry name" value="Rhodanese-like_dom"/>
</dbReference>
<organism evidence="3 4">
    <name type="scientific">Paenibacillus chitinolyticus</name>
    <dbReference type="NCBI Taxonomy" id="79263"/>
    <lineage>
        <taxon>Bacteria</taxon>
        <taxon>Bacillati</taxon>
        <taxon>Bacillota</taxon>
        <taxon>Bacilli</taxon>
        <taxon>Bacillales</taxon>
        <taxon>Paenibacillaceae</taxon>
        <taxon>Paenibacillus</taxon>
    </lineage>
</organism>
<accession>A0A410WUX8</accession>
<gene>
    <name evidence="2" type="ORF">M5X16_01615</name>
    <name evidence="3" type="ORF">PC41400_11605</name>
</gene>
<dbReference type="Gene3D" id="3.40.250.10">
    <property type="entry name" value="Rhodanese-like domain"/>
    <property type="match status" value="1"/>
</dbReference>
<dbReference type="GO" id="GO:0016740">
    <property type="term" value="F:transferase activity"/>
    <property type="evidence" value="ECO:0007669"/>
    <property type="project" value="UniProtKB-KW"/>
</dbReference>
<dbReference type="RefSeq" id="WP_042228504.1">
    <property type="nucleotide sequence ID" value="NZ_CP026520.1"/>
</dbReference>
<dbReference type="PANTHER" id="PTHR43031:SF17">
    <property type="entry name" value="SULFURTRANSFERASE YTWF-RELATED"/>
    <property type="match status" value="1"/>
</dbReference>
<dbReference type="InterPro" id="IPR036873">
    <property type="entry name" value="Rhodanese-like_dom_sf"/>
</dbReference>
<dbReference type="GeneID" id="95375454"/>
<dbReference type="EMBL" id="CP026520">
    <property type="protein sequence ID" value="QAV18276.1"/>
    <property type="molecule type" value="Genomic_DNA"/>
</dbReference>
<dbReference type="PROSITE" id="PS50206">
    <property type="entry name" value="RHODANESE_3"/>
    <property type="match status" value="1"/>
</dbReference>
<dbReference type="Pfam" id="PF00581">
    <property type="entry name" value="Rhodanese"/>
    <property type="match status" value="1"/>
</dbReference>
<dbReference type="PANTHER" id="PTHR43031">
    <property type="entry name" value="FAD-DEPENDENT OXIDOREDUCTASE"/>
    <property type="match status" value="1"/>
</dbReference>
<keyword evidence="3" id="KW-0808">Transferase</keyword>
<sequence>MKHLAPEKFLELLDKPEMVKKIKIVDVREPYEWDYYHLDEPELIPMNTIPERLDELAGDVDLYVLCAHGVRSEMVCGYLERNGFDPDKLVNVQGGMAALAMLRGFAYD</sequence>
<dbReference type="Proteomes" id="UP001527202">
    <property type="component" value="Unassembled WGS sequence"/>
</dbReference>
<dbReference type="SUPFAM" id="SSF52821">
    <property type="entry name" value="Rhodanese/Cell cycle control phosphatase"/>
    <property type="match status" value="1"/>
</dbReference>
<protein>
    <submittedName>
        <fullName evidence="2">Rhodanese-like domain-containing protein</fullName>
    </submittedName>
    <submittedName>
        <fullName evidence="3">Sulfurtransferase</fullName>
    </submittedName>
</protein>
<dbReference type="EMBL" id="JAMDMJ010000001">
    <property type="protein sequence ID" value="MCY9594477.1"/>
    <property type="molecule type" value="Genomic_DNA"/>
</dbReference>
<proteinExistence type="predicted"/>
<dbReference type="Proteomes" id="UP000288943">
    <property type="component" value="Chromosome"/>
</dbReference>
<dbReference type="InterPro" id="IPR050229">
    <property type="entry name" value="GlpE_sulfurtransferase"/>
</dbReference>
<evidence type="ECO:0000313" key="2">
    <source>
        <dbReference type="EMBL" id="MCY9594477.1"/>
    </source>
</evidence>
<reference evidence="2 5" key="2">
    <citation type="submission" date="2022-05" db="EMBL/GenBank/DDBJ databases">
        <title>Genome Sequencing of Bee-Associated Microbes.</title>
        <authorList>
            <person name="Dunlap C."/>
        </authorList>
    </citation>
    <scope>NUCLEOTIDE SEQUENCE [LARGE SCALE GENOMIC DNA]</scope>
    <source>
        <strain evidence="2 5">NRRL B-23120</strain>
    </source>
</reference>
<dbReference type="KEGG" id="pchi:PC41400_11605"/>
<evidence type="ECO:0000313" key="3">
    <source>
        <dbReference type="EMBL" id="QAV18276.1"/>
    </source>
</evidence>
<dbReference type="OrthoDB" id="9800872at2"/>
<name>A0A410WUX8_9BACL</name>
<dbReference type="AlphaFoldDB" id="A0A410WUX8"/>